<comment type="caution">
    <text evidence="1">The sequence shown here is derived from an EMBL/GenBank/DDBJ whole genome shotgun (WGS) entry which is preliminary data.</text>
</comment>
<dbReference type="SUPFAM" id="SSF74784">
    <property type="entry name" value="Translin"/>
    <property type="match status" value="1"/>
</dbReference>
<proteinExistence type="predicted"/>
<dbReference type="GO" id="GO:0043565">
    <property type="term" value="F:sequence-specific DNA binding"/>
    <property type="evidence" value="ECO:0007669"/>
    <property type="project" value="InterPro"/>
</dbReference>
<dbReference type="InterPro" id="IPR036081">
    <property type="entry name" value="Translin_sf"/>
</dbReference>
<name>X1AG20_9ZZZZ</name>
<feature type="non-terminal residue" evidence="1">
    <location>
        <position position="1"/>
    </location>
</feature>
<gene>
    <name evidence="1" type="ORF">S01H4_07074</name>
</gene>
<sequence length="84" mass="9817">GELRRYVLDNIRNSIVKDLNYILESMDDIYTQLFSIDYPSGLTQDLRRKTDQARGIIEKTRGDVSISLQMSDLKKCMQESEKKE</sequence>
<dbReference type="EMBL" id="BART01002267">
    <property type="protein sequence ID" value="GAG58996.1"/>
    <property type="molecule type" value="Genomic_DNA"/>
</dbReference>
<accession>X1AG20</accession>
<reference evidence="1" key="1">
    <citation type="journal article" date="2014" name="Front. Microbiol.">
        <title>High frequency of phylogenetically diverse reductive dehalogenase-homologous genes in deep subseafloor sedimentary metagenomes.</title>
        <authorList>
            <person name="Kawai M."/>
            <person name="Futagami T."/>
            <person name="Toyoda A."/>
            <person name="Takaki Y."/>
            <person name="Nishi S."/>
            <person name="Hori S."/>
            <person name="Arai W."/>
            <person name="Tsubouchi T."/>
            <person name="Morono Y."/>
            <person name="Uchiyama I."/>
            <person name="Ito T."/>
            <person name="Fujiyama A."/>
            <person name="Inagaki F."/>
            <person name="Takami H."/>
        </authorList>
    </citation>
    <scope>NUCLEOTIDE SEQUENCE</scope>
    <source>
        <strain evidence="1">Expedition CK06-06</strain>
    </source>
</reference>
<protein>
    <submittedName>
        <fullName evidence="1">Uncharacterized protein</fullName>
    </submittedName>
</protein>
<organism evidence="1">
    <name type="scientific">marine sediment metagenome</name>
    <dbReference type="NCBI Taxonomy" id="412755"/>
    <lineage>
        <taxon>unclassified sequences</taxon>
        <taxon>metagenomes</taxon>
        <taxon>ecological metagenomes</taxon>
    </lineage>
</organism>
<evidence type="ECO:0000313" key="1">
    <source>
        <dbReference type="EMBL" id="GAG58996.1"/>
    </source>
</evidence>
<dbReference type="AlphaFoldDB" id="X1AG20"/>
<dbReference type="Gene3D" id="1.20.58.2140">
    <property type="match status" value="1"/>
</dbReference>